<keyword evidence="4" id="KW-0812">Transmembrane</keyword>
<name>A0ABD0VUC5_DENTH</name>
<keyword evidence="5 10" id="KW-0479">Metal-binding</keyword>
<evidence type="ECO:0000256" key="10">
    <source>
        <dbReference type="PIRSR" id="PIRSR602401-1"/>
    </source>
</evidence>
<feature type="chain" id="PRO_5044873952" description="Cytochrome P450" evidence="12">
    <location>
        <begin position="25"/>
        <end position="517"/>
    </location>
</feature>
<dbReference type="PROSITE" id="PS00086">
    <property type="entry name" value="CYTOCHROME_P450"/>
    <property type="match status" value="1"/>
</dbReference>
<evidence type="ECO:0000256" key="4">
    <source>
        <dbReference type="ARBA" id="ARBA00022692"/>
    </source>
</evidence>
<evidence type="ECO:0000256" key="11">
    <source>
        <dbReference type="RuleBase" id="RU000461"/>
    </source>
</evidence>
<dbReference type="Proteomes" id="UP001552299">
    <property type="component" value="Unassembled WGS sequence"/>
</dbReference>
<evidence type="ECO:0000256" key="12">
    <source>
        <dbReference type="SAM" id="SignalP"/>
    </source>
</evidence>
<dbReference type="PANTHER" id="PTHR47947:SF62">
    <property type="entry name" value="CYTOCHROME P450, FAMILY 81, SUBFAMILY D, POLYPEPTIDE 5"/>
    <property type="match status" value="1"/>
</dbReference>
<keyword evidence="11" id="KW-0503">Monooxygenase</keyword>
<evidence type="ECO:0000256" key="6">
    <source>
        <dbReference type="ARBA" id="ARBA00022989"/>
    </source>
</evidence>
<evidence type="ECO:0000256" key="5">
    <source>
        <dbReference type="ARBA" id="ARBA00022723"/>
    </source>
</evidence>
<keyword evidence="6" id="KW-1133">Transmembrane helix</keyword>
<dbReference type="InterPro" id="IPR001128">
    <property type="entry name" value="Cyt_P450"/>
</dbReference>
<evidence type="ECO:0000256" key="9">
    <source>
        <dbReference type="ARBA" id="ARBA00023136"/>
    </source>
</evidence>
<dbReference type="PANTHER" id="PTHR47947">
    <property type="entry name" value="CYTOCHROME P450 82C3-RELATED"/>
    <property type="match status" value="1"/>
</dbReference>
<dbReference type="Pfam" id="PF00067">
    <property type="entry name" value="p450"/>
    <property type="match status" value="1"/>
</dbReference>
<comment type="similarity">
    <text evidence="2 11">Belongs to the cytochrome P450 family.</text>
</comment>
<dbReference type="FunFam" id="1.10.630.10:FF:000026">
    <property type="entry name" value="Cytochrome P450 82C4"/>
    <property type="match status" value="1"/>
</dbReference>
<dbReference type="InterPro" id="IPR002401">
    <property type="entry name" value="Cyt_P450_E_grp-I"/>
</dbReference>
<accession>A0ABD0VUC5</accession>
<evidence type="ECO:0000256" key="8">
    <source>
        <dbReference type="ARBA" id="ARBA00023004"/>
    </source>
</evidence>
<dbReference type="PRINTS" id="PR00385">
    <property type="entry name" value="P450"/>
</dbReference>
<feature type="binding site" description="axial binding residue" evidence="10">
    <location>
        <position position="450"/>
    </location>
    <ligand>
        <name>heme</name>
        <dbReference type="ChEBI" id="CHEBI:30413"/>
    </ligand>
    <ligandPart>
        <name>Fe</name>
        <dbReference type="ChEBI" id="CHEBI:18248"/>
    </ligandPart>
</feature>
<organism evidence="13 14">
    <name type="scientific">Dendrobium thyrsiflorum</name>
    <name type="common">Pinecone-like raceme dendrobium</name>
    <name type="synonym">Orchid</name>
    <dbReference type="NCBI Taxonomy" id="117978"/>
    <lineage>
        <taxon>Eukaryota</taxon>
        <taxon>Viridiplantae</taxon>
        <taxon>Streptophyta</taxon>
        <taxon>Embryophyta</taxon>
        <taxon>Tracheophyta</taxon>
        <taxon>Spermatophyta</taxon>
        <taxon>Magnoliopsida</taxon>
        <taxon>Liliopsida</taxon>
        <taxon>Asparagales</taxon>
        <taxon>Orchidaceae</taxon>
        <taxon>Epidendroideae</taxon>
        <taxon>Malaxideae</taxon>
        <taxon>Dendrobiinae</taxon>
        <taxon>Dendrobium</taxon>
    </lineage>
</organism>
<keyword evidence="3 10" id="KW-0349">Heme</keyword>
<comment type="cofactor">
    <cofactor evidence="10">
        <name>heme</name>
        <dbReference type="ChEBI" id="CHEBI:30413"/>
    </cofactor>
</comment>
<reference evidence="13 14" key="1">
    <citation type="journal article" date="2024" name="Plant Biotechnol. J.">
        <title>Dendrobium thyrsiflorum genome and its molecular insights into genes involved in important horticultural traits.</title>
        <authorList>
            <person name="Chen B."/>
            <person name="Wang J.Y."/>
            <person name="Zheng P.J."/>
            <person name="Li K.L."/>
            <person name="Liang Y.M."/>
            <person name="Chen X.F."/>
            <person name="Zhang C."/>
            <person name="Zhao X."/>
            <person name="He X."/>
            <person name="Zhang G.Q."/>
            <person name="Liu Z.J."/>
            <person name="Xu Q."/>
        </authorList>
    </citation>
    <scope>NUCLEOTIDE SEQUENCE [LARGE SCALE GENOMIC DNA]</scope>
    <source>
        <strain evidence="13">GZMU011</strain>
    </source>
</reference>
<keyword evidence="7 11" id="KW-0560">Oxidoreductase</keyword>
<dbReference type="GO" id="GO:0046872">
    <property type="term" value="F:metal ion binding"/>
    <property type="evidence" value="ECO:0007669"/>
    <property type="project" value="UniProtKB-KW"/>
</dbReference>
<evidence type="ECO:0000256" key="2">
    <source>
        <dbReference type="ARBA" id="ARBA00010617"/>
    </source>
</evidence>
<dbReference type="Gene3D" id="1.10.630.10">
    <property type="entry name" value="Cytochrome P450"/>
    <property type="match status" value="1"/>
</dbReference>
<evidence type="ECO:0000313" key="14">
    <source>
        <dbReference type="Proteomes" id="UP001552299"/>
    </source>
</evidence>
<evidence type="ECO:0000256" key="3">
    <source>
        <dbReference type="ARBA" id="ARBA00022617"/>
    </source>
</evidence>
<dbReference type="AlphaFoldDB" id="A0ABD0VUC5"/>
<keyword evidence="12" id="KW-0732">Signal</keyword>
<proteinExistence type="inferred from homology"/>
<sequence>MEAHYTIAAFTLPILLLVLSFLLSQSPLKKRNNFPPSPPSIPILGHFHLMMKKNSSMLRNLTAISAAHGPVLLLRIGSRPILLVSSYSAAINCFTTNDLVFATRPVLPSIRPISFNYSGIGAAPYGHHWRTFRRISIIELFTSSRLRSFAEARRAELRSLLAKLFDDSKGGDWCMVELKTRVFGMTLNVIVRMLTGDKYYGEGELGMKKMVEFKEMEEELMAKGGGLIFTDFFPFLKLIGLQWLQWRSMDKLLAKRNSILQCLIDEQRVKKNSSSSKNNCLLNALLSMQEESPESITNDTIKAVTQSLVLGGSVPITETLIWAMSLLLNNPTSMNKVKDEIDNCISSQRLVEEEDLPNLPYLQATIKETLRLYPAVPLLNLHEAREDCTVAGYDVRRGTMLLVNAWVIHRDPIDWAAPEEFRPERFVGSESCGKGMTKMMIPFGMGRRGCPGEAMANIQIPLMLAAMLQCFEWKTVEDKQVDMMDKGNIRSLPKAVPLKLLCRPRQEMMNLLPRLHG</sequence>
<evidence type="ECO:0008006" key="15">
    <source>
        <dbReference type="Google" id="ProtNLM"/>
    </source>
</evidence>
<protein>
    <recommendedName>
        <fullName evidence="15">Cytochrome P450</fullName>
    </recommendedName>
</protein>
<evidence type="ECO:0000256" key="1">
    <source>
        <dbReference type="ARBA" id="ARBA00004167"/>
    </source>
</evidence>
<keyword evidence="9" id="KW-0472">Membrane</keyword>
<dbReference type="PRINTS" id="PR00463">
    <property type="entry name" value="EP450I"/>
</dbReference>
<dbReference type="InterPro" id="IPR017972">
    <property type="entry name" value="Cyt_P450_CS"/>
</dbReference>
<dbReference type="InterPro" id="IPR036396">
    <property type="entry name" value="Cyt_P450_sf"/>
</dbReference>
<comment type="caution">
    <text evidence="13">The sequence shown here is derived from an EMBL/GenBank/DDBJ whole genome shotgun (WGS) entry which is preliminary data.</text>
</comment>
<keyword evidence="14" id="KW-1185">Reference proteome</keyword>
<keyword evidence="8 10" id="KW-0408">Iron</keyword>
<dbReference type="EMBL" id="JANQDX010000004">
    <property type="protein sequence ID" value="KAL0926023.1"/>
    <property type="molecule type" value="Genomic_DNA"/>
</dbReference>
<evidence type="ECO:0000256" key="7">
    <source>
        <dbReference type="ARBA" id="ARBA00023002"/>
    </source>
</evidence>
<dbReference type="SUPFAM" id="SSF48264">
    <property type="entry name" value="Cytochrome P450"/>
    <property type="match status" value="1"/>
</dbReference>
<gene>
    <name evidence="13" type="ORF">M5K25_004404</name>
</gene>
<comment type="subcellular location">
    <subcellularLocation>
        <location evidence="1">Membrane</location>
        <topology evidence="1">Single-pass membrane protein</topology>
    </subcellularLocation>
</comment>
<evidence type="ECO:0000313" key="13">
    <source>
        <dbReference type="EMBL" id="KAL0926023.1"/>
    </source>
</evidence>
<dbReference type="InterPro" id="IPR050651">
    <property type="entry name" value="Plant_Cytochrome_P450_Monoox"/>
</dbReference>
<dbReference type="GO" id="GO:0004497">
    <property type="term" value="F:monooxygenase activity"/>
    <property type="evidence" value="ECO:0007669"/>
    <property type="project" value="UniProtKB-KW"/>
</dbReference>
<feature type="signal peptide" evidence="12">
    <location>
        <begin position="1"/>
        <end position="24"/>
    </location>
</feature>
<dbReference type="GO" id="GO:0016020">
    <property type="term" value="C:membrane"/>
    <property type="evidence" value="ECO:0007669"/>
    <property type="project" value="UniProtKB-SubCell"/>
</dbReference>